<evidence type="ECO:0000313" key="2">
    <source>
        <dbReference type="Proteomes" id="UP000314294"/>
    </source>
</evidence>
<comment type="caution">
    <text evidence="1">The sequence shown here is derived from an EMBL/GenBank/DDBJ whole genome shotgun (WGS) entry which is preliminary data.</text>
</comment>
<gene>
    <name evidence="1" type="ORF">EYF80_054669</name>
</gene>
<evidence type="ECO:0000313" key="1">
    <source>
        <dbReference type="EMBL" id="TNN35157.1"/>
    </source>
</evidence>
<keyword evidence="2" id="KW-1185">Reference proteome</keyword>
<sequence length="117" mass="13376">MLRDLVVAKRTGRPPLTELDSGSAQMWCSVQTSRSSTLKSSCVERDLLLNVGQEKLEPWYSSTGRSRPAMWRYRVLRLLPWSAALKASRHGEPRVRAGMWAASWRQQAMYSHSHMSD</sequence>
<reference evidence="1 2" key="1">
    <citation type="submission" date="2019-03" db="EMBL/GenBank/DDBJ databases">
        <title>First draft genome of Liparis tanakae, snailfish: a comprehensive survey of snailfish specific genes.</title>
        <authorList>
            <person name="Kim W."/>
            <person name="Song I."/>
            <person name="Jeong J.-H."/>
            <person name="Kim D."/>
            <person name="Kim S."/>
            <person name="Ryu S."/>
            <person name="Song J.Y."/>
            <person name="Lee S.K."/>
        </authorList>
    </citation>
    <scope>NUCLEOTIDE SEQUENCE [LARGE SCALE GENOMIC DNA]</scope>
    <source>
        <tissue evidence="1">Muscle</tissue>
    </source>
</reference>
<dbReference type="AlphaFoldDB" id="A0A4Z2F1X5"/>
<organism evidence="1 2">
    <name type="scientific">Liparis tanakae</name>
    <name type="common">Tanaka's snailfish</name>
    <dbReference type="NCBI Taxonomy" id="230148"/>
    <lineage>
        <taxon>Eukaryota</taxon>
        <taxon>Metazoa</taxon>
        <taxon>Chordata</taxon>
        <taxon>Craniata</taxon>
        <taxon>Vertebrata</taxon>
        <taxon>Euteleostomi</taxon>
        <taxon>Actinopterygii</taxon>
        <taxon>Neopterygii</taxon>
        <taxon>Teleostei</taxon>
        <taxon>Neoteleostei</taxon>
        <taxon>Acanthomorphata</taxon>
        <taxon>Eupercaria</taxon>
        <taxon>Perciformes</taxon>
        <taxon>Cottioidei</taxon>
        <taxon>Cottales</taxon>
        <taxon>Liparidae</taxon>
        <taxon>Liparis</taxon>
    </lineage>
</organism>
<dbReference type="Proteomes" id="UP000314294">
    <property type="component" value="Unassembled WGS sequence"/>
</dbReference>
<dbReference type="EMBL" id="SRLO01001820">
    <property type="protein sequence ID" value="TNN35157.1"/>
    <property type="molecule type" value="Genomic_DNA"/>
</dbReference>
<protein>
    <submittedName>
        <fullName evidence="1">Uncharacterized protein</fullName>
    </submittedName>
</protein>
<accession>A0A4Z2F1X5</accession>
<name>A0A4Z2F1X5_9TELE</name>
<proteinExistence type="predicted"/>